<evidence type="ECO:0000313" key="8">
    <source>
        <dbReference type="EMBL" id="MBK0395226.1"/>
    </source>
</evidence>
<dbReference type="PANTHER" id="PTHR11138:SF5">
    <property type="entry name" value="METHIONYL-TRNA FORMYLTRANSFERASE, MITOCHONDRIAL"/>
    <property type="match status" value="1"/>
</dbReference>
<dbReference type="Gene3D" id="3.40.50.12230">
    <property type="match status" value="1"/>
</dbReference>
<dbReference type="Proteomes" id="UP000614058">
    <property type="component" value="Unassembled WGS sequence"/>
</dbReference>
<feature type="domain" description="Formyl transferase C-terminal" evidence="7">
    <location>
        <begin position="205"/>
        <end position="300"/>
    </location>
</feature>
<dbReference type="SUPFAM" id="SSF50486">
    <property type="entry name" value="FMT C-terminal domain-like"/>
    <property type="match status" value="1"/>
</dbReference>
<comment type="similarity">
    <text evidence="1 5">Belongs to the Fmt family.</text>
</comment>
<proteinExistence type="inferred from homology"/>
<dbReference type="InterPro" id="IPR044135">
    <property type="entry name" value="Met-tRNA-FMT_C"/>
</dbReference>
<dbReference type="Pfam" id="PF02911">
    <property type="entry name" value="Formyl_trans_C"/>
    <property type="match status" value="1"/>
</dbReference>
<dbReference type="SUPFAM" id="SSF53328">
    <property type="entry name" value="Formyltransferase"/>
    <property type="match status" value="1"/>
</dbReference>
<dbReference type="RefSeq" id="WP_200521085.1">
    <property type="nucleotide sequence ID" value="NZ_JAEHNZ010000001.1"/>
</dbReference>
<accession>A0ABS1BPM7</accession>
<comment type="caution">
    <text evidence="8">The sequence shown here is derived from an EMBL/GenBank/DDBJ whole genome shotgun (WGS) entry which is preliminary data.</text>
</comment>
<dbReference type="Pfam" id="PF00551">
    <property type="entry name" value="Formyl_trans_N"/>
    <property type="match status" value="1"/>
</dbReference>
<dbReference type="CDD" id="cd08704">
    <property type="entry name" value="Met_tRNA_FMT_C"/>
    <property type="match status" value="1"/>
</dbReference>
<evidence type="ECO:0000256" key="2">
    <source>
        <dbReference type="ARBA" id="ARBA00012261"/>
    </source>
</evidence>
<name>A0ABS1BPM7_9NEIS</name>
<keyword evidence="9" id="KW-1185">Reference proteome</keyword>
<comment type="catalytic activity">
    <reaction evidence="5">
        <text>L-methionyl-tRNA(fMet) + (6R)-10-formyltetrahydrofolate = N-formyl-L-methionyl-tRNA(fMet) + (6S)-5,6,7,8-tetrahydrofolate + H(+)</text>
        <dbReference type="Rhea" id="RHEA:24380"/>
        <dbReference type="Rhea" id="RHEA-COMP:9952"/>
        <dbReference type="Rhea" id="RHEA-COMP:9953"/>
        <dbReference type="ChEBI" id="CHEBI:15378"/>
        <dbReference type="ChEBI" id="CHEBI:57453"/>
        <dbReference type="ChEBI" id="CHEBI:78530"/>
        <dbReference type="ChEBI" id="CHEBI:78844"/>
        <dbReference type="ChEBI" id="CHEBI:195366"/>
        <dbReference type="EC" id="2.1.2.9"/>
    </reaction>
</comment>
<dbReference type="InterPro" id="IPR005793">
    <property type="entry name" value="Formyl_trans_C"/>
</dbReference>
<evidence type="ECO:0000313" key="9">
    <source>
        <dbReference type="Proteomes" id="UP000614058"/>
    </source>
</evidence>
<protein>
    <recommendedName>
        <fullName evidence="2 5">Methionyl-tRNA formyltransferase</fullName>
        <ecNumber evidence="2 5">2.1.2.9</ecNumber>
    </recommendedName>
</protein>
<gene>
    <name evidence="5" type="primary">fmt</name>
    <name evidence="8" type="ORF">JDW22_01160</name>
</gene>
<feature type="binding site" evidence="5">
    <location>
        <begin position="110"/>
        <end position="113"/>
    </location>
    <ligand>
        <name>(6S)-5,6,7,8-tetrahydrofolate</name>
        <dbReference type="ChEBI" id="CHEBI:57453"/>
    </ligand>
</feature>
<reference evidence="8 9" key="1">
    <citation type="journal article" date="2021" name="Pathogens">
        <title>Isolation and Characterization of Kingella bonacorsii sp. nov., A Novel Kingella Species Detected in a Stable Periodontitis Subject.</title>
        <authorList>
            <person name="Antezack A."/>
            <person name="Boxberger M."/>
            <person name="Rolland C."/>
            <person name="Monnet-Corti V."/>
            <person name="La Scola B."/>
        </authorList>
    </citation>
    <scope>NUCLEOTIDE SEQUENCE [LARGE SCALE GENOMIC DNA]</scope>
    <source>
        <strain evidence="8 9">Marseille-Q4569</strain>
    </source>
</reference>
<keyword evidence="3 5" id="KW-0808">Transferase</keyword>
<dbReference type="HAMAP" id="MF_00182">
    <property type="entry name" value="Formyl_trans"/>
    <property type="match status" value="1"/>
</dbReference>
<organism evidence="8 9">
    <name type="scientific">Kingella bonacorsii</name>
    <dbReference type="NCBI Taxonomy" id="2796361"/>
    <lineage>
        <taxon>Bacteria</taxon>
        <taxon>Pseudomonadati</taxon>
        <taxon>Pseudomonadota</taxon>
        <taxon>Betaproteobacteria</taxon>
        <taxon>Neisseriales</taxon>
        <taxon>Neisseriaceae</taxon>
        <taxon>Kingella</taxon>
    </lineage>
</organism>
<dbReference type="PANTHER" id="PTHR11138">
    <property type="entry name" value="METHIONYL-TRNA FORMYLTRANSFERASE"/>
    <property type="match status" value="1"/>
</dbReference>
<evidence type="ECO:0000259" key="7">
    <source>
        <dbReference type="Pfam" id="PF02911"/>
    </source>
</evidence>
<dbReference type="InterPro" id="IPR036477">
    <property type="entry name" value="Formyl_transf_N_sf"/>
</dbReference>
<evidence type="ECO:0000259" key="6">
    <source>
        <dbReference type="Pfam" id="PF00551"/>
    </source>
</evidence>
<evidence type="ECO:0000256" key="1">
    <source>
        <dbReference type="ARBA" id="ARBA00010699"/>
    </source>
</evidence>
<dbReference type="PROSITE" id="PS00373">
    <property type="entry name" value="GART"/>
    <property type="match status" value="1"/>
</dbReference>
<evidence type="ECO:0000256" key="3">
    <source>
        <dbReference type="ARBA" id="ARBA00022679"/>
    </source>
</evidence>
<sequence>MKIIFAGTPDFAAAALNAIAAAGFDIPLVLTQPDRPKGRGMQLQASPVKQAAQALGLRVEQPEKLRGNAEALALLREMDADIMVVAAYGLILPQEVLDAPKHGCLNIHASLLPRWRGAAPIQRAIEAGDAETGVCIMQMDAGLDTGAVVSEHRCPILPSDTANEVHDKLMQLGAAAIVADLQQLQLSGCLNATPQPENGITYAQKLSKDEAQINWQEDAATVSRKIRAFNPVPAAWTQWQGKPMKIWVAEAMAGSGAAGTVLSADAAGIIIACGAGALRITELQPAGSKRMTAAAFLAGRELAAGKAFE</sequence>
<dbReference type="GO" id="GO:0004479">
    <property type="term" value="F:methionyl-tRNA formyltransferase activity"/>
    <property type="evidence" value="ECO:0007669"/>
    <property type="project" value="UniProtKB-EC"/>
</dbReference>
<dbReference type="InterPro" id="IPR005794">
    <property type="entry name" value="Fmt"/>
</dbReference>
<dbReference type="CDD" id="cd08646">
    <property type="entry name" value="FMT_core_Met-tRNA-FMT_N"/>
    <property type="match status" value="1"/>
</dbReference>
<dbReference type="InterPro" id="IPR001555">
    <property type="entry name" value="GART_AS"/>
</dbReference>
<dbReference type="EMBL" id="JAEHNZ010000001">
    <property type="protein sequence ID" value="MBK0395226.1"/>
    <property type="molecule type" value="Genomic_DNA"/>
</dbReference>
<feature type="domain" description="Formyl transferase N-terminal" evidence="6">
    <location>
        <begin position="1"/>
        <end position="178"/>
    </location>
</feature>
<keyword evidence="4 5" id="KW-0648">Protein biosynthesis</keyword>
<dbReference type="NCBIfam" id="TIGR00460">
    <property type="entry name" value="fmt"/>
    <property type="match status" value="1"/>
</dbReference>
<dbReference type="InterPro" id="IPR041711">
    <property type="entry name" value="Met-tRNA-FMT_N"/>
</dbReference>
<dbReference type="InterPro" id="IPR002376">
    <property type="entry name" value="Formyl_transf_N"/>
</dbReference>
<dbReference type="InterPro" id="IPR011034">
    <property type="entry name" value="Formyl_transferase-like_C_sf"/>
</dbReference>
<evidence type="ECO:0000256" key="4">
    <source>
        <dbReference type="ARBA" id="ARBA00022917"/>
    </source>
</evidence>
<evidence type="ECO:0000256" key="5">
    <source>
        <dbReference type="HAMAP-Rule" id="MF_00182"/>
    </source>
</evidence>
<dbReference type="EC" id="2.1.2.9" evidence="2 5"/>
<comment type="function">
    <text evidence="5">Attaches a formyl group to the free amino group of methionyl-tRNA(fMet). The formyl group appears to play a dual role in the initiator identity of N-formylmethionyl-tRNA by promoting its recognition by IF2 and preventing the misappropriation of this tRNA by the elongation apparatus.</text>
</comment>